<keyword evidence="31" id="KW-1185">Reference proteome</keyword>
<dbReference type="PROSITE" id="PS51550">
    <property type="entry name" value="EPH_LBD"/>
    <property type="match status" value="1"/>
</dbReference>
<evidence type="ECO:0000313" key="30">
    <source>
        <dbReference type="EMBL" id="MBN3320506.1"/>
    </source>
</evidence>
<protein>
    <recommendedName>
        <fullName evidence="19">Ephrin type-A receptor 6</fullName>
        <ecNumber evidence="2">2.7.10.1</ecNumber>
    </recommendedName>
    <alternativeName>
        <fullName evidence="20">EPH homology kinase 2</fullName>
    </alternativeName>
</protein>
<feature type="disulfide bond" evidence="23">
    <location>
        <begin position="49"/>
        <end position="59"/>
    </location>
</feature>
<comment type="subunit">
    <text evidence="18">Heterotetramer upon binding of the ligand. The heterotetramer is composed of an ephrin dimer and a receptor dimer. Oligomerization is probably required to induce biological responses. Interacts (via SAM domain) with ANKS1A (via SAM domain).</text>
</comment>
<dbReference type="InterPro" id="IPR001660">
    <property type="entry name" value="SAM"/>
</dbReference>
<feature type="domain" description="Fibronectin type-III" evidence="28">
    <location>
        <begin position="392"/>
        <end position="502"/>
    </location>
</feature>
<feature type="domain" description="SAM" evidence="27">
    <location>
        <begin position="1041"/>
        <end position="1101"/>
    </location>
</feature>
<dbReference type="InterPro" id="IPR001426">
    <property type="entry name" value="Tyr_kinase_rcpt_V_CS"/>
</dbReference>
<feature type="domain" description="Fibronectin type-III" evidence="28">
    <location>
        <begin position="506"/>
        <end position="598"/>
    </location>
</feature>
<dbReference type="InterPro" id="IPR020635">
    <property type="entry name" value="Tyr_kinase_cat_dom"/>
</dbReference>
<dbReference type="GO" id="GO:0030425">
    <property type="term" value="C:dendrite"/>
    <property type="evidence" value="ECO:0007669"/>
    <property type="project" value="TreeGrafter"/>
</dbReference>
<evidence type="ECO:0000256" key="16">
    <source>
        <dbReference type="ARBA" id="ARBA00051243"/>
    </source>
</evidence>
<dbReference type="Gene3D" id="1.10.150.50">
    <property type="entry name" value="Transcription Factor, Ets-1"/>
    <property type="match status" value="1"/>
</dbReference>
<feature type="non-terminal residue" evidence="30">
    <location>
        <position position="1112"/>
    </location>
</feature>
<dbReference type="GO" id="GO:0005886">
    <property type="term" value="C:plasma membrane"/>
    <property type="evidence" value="ECO:0007669"/>
    <property type="project" value="InterPro"/>
</dbReference>
<keyword evidence="3" id="KW-0597">Phosphoprotein</keyword>
<feature type="binding site" evidence="22 24">
    <location>
        <position position="724"/>
    </location>
    <ligand>
        <name>ATP</name>
        <dbReference type="ChEBI" id="CHEBI:30616"/>
    </ligand>
</feature>
<comment type="function">
    <text evidence="17">Receptor tyrosine kinase which binds promiscuously GPI-anchored ephrin-A family ligands residing on adjacent cells, leading to contact-dependent bidirectional signaling into neighboring cells. The signaling pathway downstream of the receptor is referred to as forward signaling while the signaling pathway downstream of the ephrin ligand is referred to as reverse signaling.</text>
</comment>
<dbReference type="InterPro" id="IPR016257">
    <property type="entry name" value="Tyr_kinase_ephrin_rcpt"/>
</dbReference>
<dbReference type="SUPFAM" id="SSF49265">
    <property type="entry name" value="Fibronectin type III"/>
    <property type="match status" value="1"/>
</dbReference>
<evidence type="ECO:0000256" key="17">
    <source>
        <dbReference type="ARBA" id="ARBA00058136"/>
    </source>
</evidence>
<reference evidence="30" key="1">
    <citation type="journal article" date="2021" name="Cell">
        <title>Tracing the genetic footprints of vertebrate landing in non-teleost ray-finned fishes.</title>
        <authorList>
            <person name="Bi X."/>
            <person name="Wang K."/>
            <person name="Yang L."/>
            <person name="Pan H."/>
            <person name="Jiang H."/>
            <person name="Wei Q."/>
            <person name="Fang M."/>
            <person name="Yu H."/>
            <person name="Zhu C."/>
            <person name="Cai Y."/>
            <person name="He Y."/>
            <person name="Gan X."/>
            <person name="Zeng H."/>
            <person name="Yu D."/>
            <person name="Zhu Y."/>
            <person name="Jiang H."/>
            <person name="Qiu Q."/>
            <person name="Yang H."/>
            <person name="Zhang Y.E."/>
            <person name="Wang W."/>
            <person name="Zhu M."/>
            <person name="He S."/>
            <person name="Zhang G."/>
        </authorList>
    </citation>
    <scope>NUCLEOTIDE SEQUENCE</scope>
    <source>
        <strain evidence="30">Allg_001</strain>
    </source>
</reference>
<dbReference type="FunFam" id="2.60.40.10:FF:001184">
    <property type="entry name" value="Ephrin type-A receptor 6"/>
    <property type="match status" value="1"/>
</dbReference>
<dbReference type="Gene3D" id="2.60.40.10">
    <property type="entry name" value="Immunoglobulins"/>
    <property type="match status" value="2"/>
</dbReference>
<evidence type="ECO:0000259" key="26">
    <source>
        <dbReference type="PROSITE" id="PS50011"/>
    </source>
</evidence>
<comment type="catalytic activity">
    <reaction evidence="16">
        <text>L-tyrosyl-[protein] + ATP = O-phospho-L-tyrosyl-[protein] + ADP + H(+)</text>
        <dbReference type="Rhea" id="RHEA:10596"/>
        <dbReference type="Rhea" id="RHEA-COMP:10136"/>
        <dbReference type="Rhea" id="RHEA-COMP:20101"/>
        <dbReference type="ChEBI" id="CHEBI:15378"/>
        <dbReference type="ChEBI" id="CHEBI:30616"/>
        <dbReference type="ChEBI" id="CHEBI:46858"/>
        <dbReference type="ChEBI" id="CHEBI:61978"/>
        <dbReference type="ChEBI" id="CHEBI:456216"/>
        <dbReference type="EC" id="2.7.10.1"/>
    </reaction>
</comment>
<keyword evidence="9" id="KW-0418">Kinase</keyword>
<dbReference type="InterPro" id="IPR001090">
    <property type="entry name" value="Ephrin_rcpt_lig-bd_dom"/>
</dbReference>
<dbReference type="Gene3D" id="2.60.40.1770">
    <property type="entry name" value="ephrin a2 ectodomain"/>
    <property type="match status" value="1"/>
</dbReference>
<dbReference type="FunFam" id="1.10.510.10:FF:000083">
    <property type="entry name" value="Ephrin type-A receptor 3"/>
    <property type="match status" value="1"/>
</dbReference>
<feature type="domain" description="Eph LBD" evidence="29">
    <location>
        <begin position="1"/>
        <end position="150"/>
    </location>
</feature>
<dbReference type="PROSITE" id="PS00109">
    <property type="entry name" value="PROTEIN_KINASE_TYR"/>
    <property type="match status" value="1"/>
</dbReference>
<dbReference type="SUPFAM" id="SSF56112">
    <property type="entry name" value="Protein kinase-like (PK-like)"/>
    <property type="match status" value="1"/>
</dbReference>
<dbReference type="InterPro" id="IPR013783">
    <property type="entry name" value="Ig-like_fold"/>
</dbReference>
<evidence type="ECO:0000256" key="2">
    <source>
        <dbReference type="ARBA" id="ARBA00011902"/>
    </source>
</evidence>
<evidence type="ECO:0000256" key="6">
    <source>
        <dbReference type="ARBA" id="ARBA00022729"/>
    </source>
</evidence>
<dbReference type="PRINTS" id="PR00014">
    <property type="entry name" value="FNTYPEIII"/>
</dbReference>
<keyword evidence="23" id="KW-1015">Disulfide bond</keyword>
<dbReference type="Pfam" id="PF01404">
    <property type="entry name" value="Ephrin_lbd"/>
    <property type="match status" value="1"/>
</dbReference>
<dbReference type="InterPro" id="IPR050449">
    <property type="entry name" value="Ephrin_rcpt_TKs"/>
</dbReference>
<organism evidence="30 31">
    <name type="scientific">Atractosteus spatula</name>
    <name type="common">Alligator gar</name>
    <name type="synonym">Lepisosteus spatula</name>
    <dbReference type="NCBI Taxonomy" id="7917"/>
    <lineage>
        <taxon>Eukaryota</taxon>
        <taxon>Metazoa</taxon>
        <taxon>Chordata</taxon>
        <taxon>Craniata</taxon>
        <taxon>Vertebrata</taxon>
        <taxon>Euteleostomi</taxon>
        <taxon>Actinopterygii</taxon>
        <taxon>Neopterygii</taxon>
        <taxon>Holostei</taxon>
        <taxon>Semionotiformes</taxon>
        <taxon>Lepisosteidae</taxon>
        <taxon>Atractosteus</taxon>
    </lineage>
</organism>
<dbReference type="PANTHER" id="PTHR46877">
    <property type="entry name" value="EPH RECEPTOR A5"/>
    <property type="match status" value="1"/>
</dbReference>
<dbReference type="GO" id="GO:0005524">
    <property type="term" value="F:ATP binding"/>
    <property type="evidence" value="ECO:0007669"/>
    <property type="project" value="UniProtKB-UniRule"/>
</dbReference>
<dbReference type="Gene3D" id="2.10.50.10">
    <property type="entry name" value="Tumor Necrosis Factor Receptor, subunit A, domain 2"/>
    <property type="match status" value="1"/>
</dbReference>
<evidence type="ECO:0000256" key="24">
    <source>
        <dbReference type="PROSITE-ProRule" id="PRU10141"/>
    </source>
</evidence>
<evidence type="ECO:0000256" key="11">
    <source>
        <dbReference type="ARBA" id="ARBA00022989"/>
    </source>
</evidence>
<dbReference type="AlphaFoldDB" id="A0A8J7NZE8"/>
<feature type="domain" description="Protein kinase" evidence="26">
    <location>
        <begin position="692"/>
        <end position="1010"/>
    </location>
</feature>
<dbReference type="InterPro" id="IPR011009">
    <property type="entry name" value="Kinase-like_dom_sf"/>
</dbReference>
<dbReference type="InterPro" id="IPR042746">
    <property type="entry name" value="EPH-A6_SAM"/>
</dbReference>
<evidence type="ECO:0000256" key="14">
    <source>
        <dbReference type="ARBA" id="ARBA00023170"/>
    </source>
</evidence>
<dbReference type="PRINTS" id="PR00109">
    <property type="entry name" value="TYRKINASE"/>
</dbReference>
<feature type="active site" description="Proton acceptor" evidence="21">
    <location>
        <position position="874"/>
    </location>
</feature>
<dbReference type="Pfam" id="PF25599">
    <property type="entry name" value="Ephrin_CRD"/>
    <property type="match status" value="1"/>
</dbReference>
<evidence type="ECO:0000256" key="23">
    <source>
        <dbReference type="PIRSR" id="PIRSR000666-3"/>
    </source>
</evidence>
<evidence type="ECO:0000256" key="20">
    <source>
        <dbReference type="ARBA" id="ARBA00077207"/>
    </source>
</evidence>
<name>A0A8J7NZE8_ATRSP</name>
<accession>A0A8J7NZE8</accession>
<keyword evidence="5 25" id="KW-0812">Transmembrane</keyword>
<dbReference type="SMART" id="SM00060">
    <property type="entry name" value="FN3"/>
    <property type="match status" value="2"/>
</dbReference>
<keyword evidence="13" id="KW-0829">Tyrosine-protein kinase</keyword>
<dbReference type="InterPro" id="IPR003961">
    <property type="entry name" value="FN3_dom"/>
</dbReference>
<dbReference type="PROSITE" id="PS00107">
    <property type="entry name" value="PROTEIN_KINASE_ATP"/>
    <property type="match status" value="1"/>
</dbReference>
<dbReference type="Pfam" id="PF07714">
    <property type="entry name" value="PK_Tyr_Ser-Thr"/>
    <property type="match status" value="2"/>
</dbReference>
<evidence type="ECO:0000259" key="29">
    <source>
        <dbReference type="PROSITE" id="PS51550"/>
    </source>
</evidence>
<dbReference type="FunFam" id="1.10.150.50:FF:000001">
    <property type="entry name" value="Ephrin type-A receptor 5"/>
    <property type="match status" value="1"/>
</dbReference>
<dbReference type="InterPro" id="IPR001245">
    <property type="entry name" value="Ser-Thr/Tyr_kinase_cat_dom"/>
</dbReference>
<evidence type="ECO:0000259" key="27">
    <source>
        <dbReference type="PROSITE" id="PS50105"/>
    </source>
</evidence>
<dbReference type="InterPro" id="IPR008266">
    <property type="entry name" value="Tyr_kinase_AS"/>
</dbReference>
<dbReference type="FunFam" id="2.60.40.1770:FF:000001">
    <property type="entry name" value="Ephrin type-A receptor 5"/>
    <property type="match status" value="1"/>
</dbReference>
<keyword evidence="6" id="KW-0732">Signal</keyword>
<dbReference type="EC" id="2.7.10.1" evidence="2"/>
<dbReference type="Pfam" id="PF00536">
    <property type="entry name" value="SAM_1"/>
    <property type="match status" value="1"/>
</dbReference>
<evidence type="ECO:0000256" key="3">
    <source>
        <dbReference type="ARBA" id="ARBA00022553"/>
    </source>
</evidence>
<dbReference type="PROSITE" id="PS50011">
    <property type="entry name" value="PROTEIN_KINASE_DOM"/>
    <property type="match status" value="1"/>
</dbReference>
<evidence type="ECO:0000256" key="9">
    <source>
        <dbReference type="ARBA" id="ARBA00022777"/>
    </source>
</evidence>
<comment type="subcellular location">
    <subcellularLocation>
        <location evidence="1">Membrane</location>
        <topology evidence="1">Single-pass type I membrane protein</topology>
    </subcellularLocation>
</comment>
<dbReference type="PIRSF" id="PIRSF000666">
    <property type="entry name" value="TyrPK_ephrin_receptor"/>
    <property type="match status" value="1"/>
</dbReference>
<feature type="disulfide bond" evidence="23">
    <location>
        <begin position="14"/>
        <end position="132"/>
    </location>
</feature>
<dbReference type="GO" id="GO:0007411">
    <property type="term" value="P:axon guidance"/>
    <property type="evidence" value="ECO:0007669"/>
    <property type="project" value="TreeGrafter"/>
</dbReference>
<proteinExistence type="predicted"/>
<dbReference type="InterPro" id="IPR008979">
    <property type="entry name" value="Galactose-bd-like_sf"/>
</dbReference>
<keyword evidence="7" id="KW-0677">Repeat</keyword>
<evidence type="ECO:0000256" key="4">
    <source>
        <dbReference type="ARBA" id="ARBA00022679"/>
    </source>
</evidence>
<dbReference type="SUPFAM" id="SSF49785">
    <property type="entry name" value="Galactose-binding domain-like"/>
    <property type="match status" value="1"/>
</dbReference>
<dbReference type="Pfam" id="PF14575">
    <property type="entry name" value="EphA2_TM"/>
    <property type="match status" value="1"/>
</dbReference>
<dbReference type="CDD" id="cd05066">
    <property type="entry name" value="PTKc_EphR_A"/>
    <property type="match status" value="1"/>
</dbReference>
<sequence length="1112" mass="125055">MDEHNRPIHTFQVCHVMEPNQNNWLRSNWISREAAQKIFVELRFTLRDCNSIPWVLGTCKETFNLYYMETDESHGVKFKASQYTKIDTIAADESFTQMDLGDRILKLNTEVREVGPITKKGFYLAFQDIGACIALVSVRVYYKKCPFTFRNLAMFPDTIPRVDSSSLVEVRGACVRNAEERDTPKLYCGADGDWLVPLGRCVCSVGYEELDGSCLGISTYCILYQCQSLFRLGKASFPVSYTRFCEDPPLSLCRSCAPVSSHSPKTYWLKSLSNNSNKNTTTPQVTYFTLRNNMDTCTISGNISFYTKVNINTIMSFPVFPYLLPVLSVLDLGFCSPSACRTGFYKAFAGNIKCSKCPPHSFSYDEGAPFCHCEKGYFRAEKDPPTMACTRPPSPPRNVIFNINETSLFLEWSPPSDMGGRKDLTYNVLCKKCGPGPRECELCGGDLRFVPRPVGLTNSSVTVLDFTAHANYTFEIESLNGVSEFSSFPRPVTAITITTDQGGPSLVGAVRKDWASQNSIALSWQEPENPNTAILDYEIKYYEKEHEQLSYSSTRSKAPSVIITGLKPSTKYVFHIRARTAAGYSSYSPKFEYETGDETSDMAADQGQVLVITTAAVGGFTLLVILTLFFLITGRCQWYIKAKMKSEEKRRTHLQNGHIRFPGIKTYIDPDTYEDPTQAVHEFAKEIDPSRIRIERVIGAGEFGEVCSGRLRTPGKREIPVAIKTLKGGYVDRQRRDFLREASIMGQFDHPNIIRLEGVVTKKETHVNMECPHKLHTDSTLGLEFNLGLQSEQEPTVSSGAGLFCTSAAYPFAICPSVNGRPVMIVVEYMENGSLDSFLRKHDGHFTVIQLVGMLRGIASGMKYLSDMGYVHRDLAARNILVNSNLVCKVSDFGLSRVLEDDPEAAYTTSGGKIPIRWTAPEAIAYRKFSSASDVWSYGIVMWEVMSYGERPYWEMSNQDVILSIEEGYRLPAPMGCPVTLHQLMLHCWQKERSHRPKFTDIVSFLDKLIRNPSSLQTLVEDVQGLPESPGDVPEYPLFISIGDWLDSIKMSQYKNNFMAAGYTTLDSVTRMSIDDVRRIGVTLIGHQRRIVSSIQTLRLQILHMQEKGFHV</sequence>
<evidence type="ECO:0000256" key="7">
    <source>
        <dbReference type="ARBA" id="ARBA00022737"/>
    </source>
</evidence>
<evidence type="ECO:0000256" key="15">
    <source>
        <dbReference type="ARBA" id="ARBA00023180"/>
    </source>
</evidence>
<dbReference type="InterPro" id="IPR036116">
    <property type="entry name" value="FN3_sf"/>
</dbReference>
<evidence type="ECO:0000256" key="18">
    <source>
        <dbReference type="ARBA" id="ARBA00065191"/>
    </source>
</evidence>
<gene>
    <name evidence="30" type="primary">Epha6</name>
    <name evidence="30" type="ORF">GTO95_0012270</name>
</gene>
<dbReference type="CDD" id="cd00063">
    <property type="entry name" value="FN3"/>
    <property type="match status" value="2"/>
</dbReference>
<dbReference type="Gene3D" id="2.60.120.260">
    <property type="entry name" value="Galactose-binding domain-like"/>
    <property type="match status" value="1"/>
</dbReference>
<dbReference type="Gene3D" id="3.30.200.20">
    <property type="entry name" value="Phosphorylase Kinase, domain 1"/>
    <property type="match status" value="1"/>
</dbReference>
<evidence type="ECO:0000256" key="19">
    <source>
        <dbReference type="ARBA" id="ARBA00072208"/>
    </source>
</evidence>
<dbReference type="InterPro" id="IPR000719">
    <property type="entry name" value="Prot_kinase_dom"/>
</dbReference>
<evidence type="ECO:0000256" key="21">
    <source>
        <dbReference type="PIRSR" id="PIRSR000666-1"/>
    </source>
</evidence>
<dbReference type="SMART" id="SM00219">
    <property type="entry name" value="TyrKc"/>
    <property type="match status" value="1"/>
</dbReference>
<dbReference type="InterPro" id="IPR017441">
    <property type="entry name" value="Protein_kinase_ATP_BS"/>
</dbReference>
<keyword evidence="8 22" id="KW-0547">Nucleotide-binding</keyword>
<evidence type="ECO:0000256" key="8">
    <source>
        <dbReference type="ARBA" id="ARBA00022741"/>
    </source>
</evidence>
<keyword evidence="10 22" id="KW-0067">ATP-binding</keyword>
<dbReference type="CDD" id="cd09547">
    <property type="entry name" value="SAM_EPH-A6"/>
    <property type="match status" value="1"/>
</dbReference>
<dbReference type="FunFam" id="2.60.120.260:FF:000001">
    <property type="entry name" value="Ephrin type-A receptor 7"/>
    <property type="match status" value="1"/>
</dbReference>
<dbReference type="SUPFAM" id="SSF47769">
    <property type="entry name" value="SAM/Pointed domain"/>
    <property type="match status" value="1"/>
</dbReference>
<feature type="non-terminal residue" evidence="30">
    <location>
        <position position="1"/>
    </location>
</feature>
<evidence type="ECO:0000256" key="22">
    <source>
        <dbReference type="PIRSR" id="PIRSR000666-2"/>
    </source>
</evidence>
<evidence type="ECO:0000256" key="5">
    <source>
        <dbReference type="ARBA" id="ARBA00022692"/>
    </source>
</evidence>
<dbReference type="SMART" id="SM00615">
    <property type="entry name" value="EPH_lbd"/>
    <property type="match status" value="1"/>
</dbReference>
<dbReference type="Pfam" id="PF00041">
    <property type="entry name" value="fn3"/>
    <property type="match status" value="2"/>
</dbReference>
<dbReference type="FunFam" id="2.10.50.10:FF:000001">
    <property type="entry name" value="Ephrin type-A receptor 5"/>
    <property type="match status" value="1"/>
</dbReference>
<dbReference type="PROSITE" id="PS50105">
    <property type="entry name" value="SAM_DOMAIN"/>
    <property type="match status" value="1"/>
</dbReference>
<dbReference type="PROSITE" id="PS50853">
    <property type="entry name" value="FN3"/>
    <property type="match status" value="2"/>
</dbReference>
<feature type="binding site" evidence="22">
    <location>
        <begin position="698"/>
        <end position="706"/>
    </location>
    <ligand>
        <name>ATP</name>
        <dbReference type="ChEBI" id="CHEBI:30616"/>
    </ligand>
</feature>
<dbReference type="InterPro" id="IPR027936">
    <property type="entry name" value="Eph_TM"/>
</dbReference>
<keyword evidence="15" id="KW-0325">Glycoprotein</keyword>
<evidence type="ECO:0000259" key="28">
    <source>
        <dbReference type="PROSITE" id="PS50853"/>
    </source>
</evidence>
<keyword evidence="14" id="KW-0675">Receptor</keyword>
<dbReference type="Gene3D" id="1.10.510.10">
    <property type="entry name" value="Transferase(Phosphotransferase) domain 1"/>
    <property type="match status" value="1"/>
</dbReference>
<dbReference type="PANTHER" id="PTHR46877:SF10">
    <property type="entry name" value="EPHRIN TYPE-A RECEPTOR 6"/>
    <property type="match status" value="1"/>
</dbReference>
<keyword evidence="11 25" id="KW-1133">Transmembrane helix</keyword>
<evidence type="ECO:0000256" key="25">
    <source>
        <dbReference type="SAM" id="Phobius"/>
    </source>
</evidence>
<dbReference type="Proteomes" id="UP000736164">
    <property type="component" value="Unassembled WGS sequence"/>
</dbReference>
<dbReference type="FunFam" id="3.30.200.20:FF:000001">
    <property type="entry name" value="Ephrin type-A receptor 5"/>
    <property type="match status" value="1"/>
</dbReference>
<evidence type="ECO:0000313" key="31">
    <source>
        <dbReference type="Proteomes" id="UP000736164"/>
    </source>
</evidence>
<dbReference type="InterPro" id="IPR013761">
    <property type="entry name" value="SAM/pointed_sf"/>
</dbReference>
<feature type="transmembrane region" description="Helical" evidence="25">
    <location>
        <begin position="609"/>
        <end position="634"/>
    </location>
</feature>
<keyword evidence="12 25" id="KW-0472">Membrane</keyword>
<dbReference type="PROSITE" id="PS00791">
    <property type="entry name" value="RECEPTOR_TYR_KIN_V_2"/>
    <property type="match status" value="1"/>
</dbReference>
<dbReference type="FunFam" id="2.60.40.10:FF:000059">
    <property type="entry name" value="Ephrin type-A receptor 6"/>
    <property type="match status" value="1"/>
</dbReference>
<evidence type="ECO:0000256" key="1">
    <source>
        <dbReference type="ARBA" id="ARBA00004479"/>
    </source>
</evidence>
<evidence type="ECO:0000256" key="12">
    <source>
        <dbReference type="ARBA" id="ARBA00023136"/>
    </source>
</evidence>
<dbReference type="SMART" id="SM01411">
    <property type="entry name" value="Ephrin_rec_like"/>
    <property type="match status" value="1"/>
</dbReference>
<comment type="caution">
    <text evidence="30">The sequence shown here is derived from an EMBL/GenBank/DDBJ whole genome shotgun (WGS) entry which is preliminary data.</text>
</comment>
<dbReference type="EMBL" id="JAAWVO010051791">
    <property type="protein sequence ID" value="MBN3320506.1"/>
    <property type="molecule type" value="Genomic_DNA"/>
</dbReference>
<dbReference type="SMART" id="SM00454">
    <property type="entry name" value="SAM"/>
    <property type="match status" value="1"/>
</dbReference>
<dbReference type="PROSITE" id="PS00790">
    <property type="entry name" value="RECEPTOR_TYR_KIN_V_1"/>
    <property type="match status" value="1"/>
</dbReference>
<keyword evidence="4" id="KW-0808">Transferase</keyword>
<evidence type="ECO:0000256" key="13">
    <source>
        <dbReference type="ARBA" id="ARBA00023137"/>
    </source>
</evidence>
<dbReference type="GO" id="GO:0005005">
    <property type="term" value="F:transmembrane-ephrin receptor activity"/>
    <property type="evidence" value="ECO:0007669"/>
    <property type="project" value="TreeGrafter"/>
</dbReference>
<evidence type="ECO:0000256" key="10">
    <source>
        <dbReference type="ARBA" id="ARBA00022840"/>
    </source>
</evidence>